<keyword evidence="1" id="KW-0812">Transmembrane</keyword>
<organism evidence="2 3">
    <name type="scientific">Hamadaea flava</name>
    <dbReference type="NCBI Taxonomy" id="1742688"/>
    <lineage>
        <taxon>Bacteria</taxon>
        <taxon>Bacillati</taxon>
        <taxon>Actinomycetota</taxon>
        <taxon>Actinomycetes</taxon>
        <taxon>Micromonosporales</taxon>
        <taxon>Micromonosporaceae</taxon>
        <taxon>Hamadaea</taxon>
    </lineage>
</organism>
<keyword evidence="1" id="KW-1133">Transmembrane helix</keyword>
<evidence type="ECO:0000313" key="3">
    <source>
        <dbReference type="Proteomes" id="UP001595816"/>
    </source>
</evidence>
<feature type="transmembrane region" description="Helical" evidence="1">
    <location>
        <begin position="206"/>
        <end position="227"/>
    </location>
</feature>
<reference evidence="3" key="1">
    <citation type="journal article" date="2019" name="Int. J. Syst. Evol. Microbiol.">
        <title>The Global Catalogue of Microorganisms (GCM) 10K type strain sequencing project: providing services to taxonomists for standard genome sequencing and annotation.</title>
        <authorList>
            <consortium name="The Broad Institute Genomics Platform"/>
            <consortium name="The Broad Institute Genome Sequencing Center for Infectious Disease"/>
            <person name="Wu L."/>
            <person name="Ma J."/>
        </authorList>
    </citation>
    <scope>NUCLEOTIDE SEQUENCE [LARGE SCALE GENOMIC DNA]</scope>
    <source>
        <strain evidence="3">CGMCC 4.7289</strain>
    </source>
</reference>
<comment type="caution">
    <text evidence="2">The sequence shown here is derived from an EMBL/GenBank/DDBJ whole genome shotgun (WGS) entry which is preliminary data.</text>
</comment>
<feature type="transmembrane region" description="Helical" evidence="1">
    <location>
        <begin position="101"/>
        <end position="119"/>
    </location>
</feature>
<dbReference type="RefSeq" id="WP_253759221.1">
    <property type="nucleotide sequence ID" value="NZ_JAMZDZ010000001.1"/>
</dbReference>
<dbReference type="Proteomes" id="UP001595816">
    <property type="component" value="Unassembled WGS sequence"/>
</dbReference>
<feature type="transmembrane region" description="Helical" evidence="1">
    <location>
        <begin position="131"/>
        <end position="152"/>
    </location>
</feature>
<dbReference type="EMBL" id="JBHSAY010000003">
    <property type="protein sequence ID" value="MFC4129348.1"/>
    <property type="molecule type" value="Genomic_DNA"/>
</dbReference>
<name>A0ABV8LGL1_9ACTN</name>
<feature type="transmembrane region" description="Helical" evidence="1">
    <location>
        <begin position="67"/>
        <end position="89"/>
    </location>
</feature>
<keyword evidence="1" id="KW-0472">Membrane</keyword>
<accession>A0ABV8LGL1</accession>
<gene>
    <name evidence="2" type="ORF">ACFOZ4_01830</name>
</gene>
<proteinExistence type="predicted"/>
<feature type="transmembrane region" description="Helical" evidence="1">
    <location>
        <begin position="27"/>
        <end position="47"/>
    </location>
</feature>
<protein>
    <submittedName>
        <fullName evidence="2">DUF998 domain-containing protein</fullName>
    </submittedName>
</protein>
<keyword evidence="3" id="KW-1185">Reference proteome</keyword>
<feature type="transmembrane region" description="Helical" evidence="1">
    <location>
        <begin position="164"/>
        <end position="186"/>
    </location>
</feature>
<evidence type="ECO:0000256" key="1">
    <source>
        <dbReference type="SAM" id="Phobius"/>
    </source>
</evidence>
<sequence length="247" mass="25702">MANYATYPEVYRRPTATFVDVIGNGKAALLTLAASAISMLVLIFAYTEEVNPFATPASLYVYAGAKAATLFTGAVFALAFAGAAVATGLGRIGVRLRGAPATLLSAWITSVVLVALFPTDPGAAVTSTSGWIHRVAAVGVLGILPIAGLFLATRMRTESTRTAAMVRSLSVAGCVLMIGCLASRLPDMAPSWTVAQFLQQYPIDGLLQRMLFGVEIALLAVPAAMIARTDATVPQPARSADLQAVRA</sequence>
<dbReference type="Pfam" id="PF06197">
    <property type="entry name" value="DUF998"/>
    <property type="match status" value="1"/>
</dbReference>
<evidence type="ECO:0000313" key="2">
    <source>
        <dbReference type="EMBL" id="MFC4129348.1"/>
    </source>
</evidence>
<dbReference type="InterPro" id="IPR009339">
    <property type="entry name" value="DUF998"/>
</dbReference>